<dbReference type="SUPFAM" id="SSF46785">
    <property type="entry name" value="Winged helix' DNA-binding domain"/>
    <property type="match status" value="1"/>
</dbReference>
<gene>
    <name evidence="6" type="ORF">SAMN05421637_0709</name>
</gene>
<protein>
    <submittedName>
        <fullName evidence="6">Transcriptional regulator, IclR family</fullName>
    </submittedName>
</protein>
<dbReference type="RefSeq" id="WP_042216573.1">
    <property type="nucleotide sequence ID" value="NZ_BBLU01000018.1"/>
</dbReference>
<sequence length="240" mass="25044">MDNHSGVGVIDKAAAILGALEQGPATLAELVASTHLARPTVHRLALALEHHHLVGRDSSGAFVLGRRFAQLAASVNEDRLVSAAQPVLTVLRDRTGESSQLYRPHGDERICIAAADRPVGLRDSIPVGTTMTMTAGSAAKILLAWAEPERMHRGLASARFTAAELERVRQNGYADSAGEREPGVASVSAPVWGAAGTVIAAVSISGPVERLTQSPGALHAGAVVDAARQLTEVLQRTVIA</sequence>
<keyword evidence="1" id="KW-0805">Transcription regulation</keyword>
<reference evidence="7" key="1">
    <citation type="submission" date="2016-10" db="EMBL/GenBank/DDBJ databases">
        <authorList>
            <person name="Varghese N."/>
        </authorList>
    </citation>
    <scope>NUCLEOTIDE SEQUENCE [LARGE SCALE GENOMIC DNA]</scope>
    <source>
        <strain evidence="7">DSM 24868</strain>
    </source>
</reference>
<evidence type="ECO:0000256" key="3">
    <source>
        <dbReference type="ARBA" id="ARBA00023163"/>
    </source>
</evidence>
<dbReference type="GO" id="GO:0045892">
    <property type="term" value="P:negative regulation of DNA-templated transcription"/>
    <property type="evidence" value="ECO:0007669"/>
    <property type="project" value="TreeGrafter"/>
</dbReference>
<evidence type="ECO:0000259" key="4">
    <source>
        <dbReference type="PROSITE" id="PS51077"/>
    </source>
</evidence>
<dbReference type="PROSITE" id="PS51077">
    <property type="entry name" value="HTH_ICLR"/>
    <property type="match status" value="1"/>
</dbReference>
<keyword evidence="2" id="KW-0238">DNA-binding</keyword>
<dbReference type="Proteomes" id="UP000183315">
    <property type="component" value="Unassembled WGS sequence"/>
</dbReference>
<feature type="domain" description="HTH iclR-type" evidence="4">
    <location>
        <begin position="7"/>
        <end position="66"/>
    </location>
</feature>
<keyword evidence="3" id="KW-0804">Transcription</keyword>
<dbReference type="GO" id="GO:0003700">
    <property type="term" value="F:DNA-binding transcription factor activity"/>
    <property type="evidence" value="ECO:0007669"/>
    <property type="project" value="TreeGrafter"/>
</dbReference>
<dbReference type="InterPro" id="IPR036388">
    <property type="entry name" value="WH-like_DNA-bd_sf"/>
</dbReference>
<feature type="domain" description="IclR-ED" evidence="5">
    <location>
        <begin position="67"/>
        <end position="236"/>
    </location>
</feature>
<accession>A0A1H6VBY8</accession>
<dbReference type="InterPro" id="IPR005471">
    <property type="entry name" value="Tscrpt_reg_IclR_N"/>
</dbReference>
<dbReference type="PANTHER" id="PTHR30136">
    <property type="entry name" value="HELIX-TURN-HELIX TRANSCRIPTIONAL REGULATOR, ICLR FAMILY"/>
    <property type="match status" value="1"/>
</dbReference>
<dbReference type="Gene3D" id="3.30.450.40">
    <property type="match status" value="1"/>
</dbReference>
<dbReference type="InterPro" id="IPR050707">
    <property type="entry name" value="HTH_MetabolicPath_Reg"/>
</dbReference>
<evidence type="ECO:0000259" key="5">
    <source>
        <dbReference type="PROSITE" id="PS51078"/>
    </source>
</evidence>
<dbReference type="InterPro" id="IPR036390">
    <property type="entry name" value="WH_DNA-bd_sf"/>
</dbReference>
<dbReference type="AlphaFoldDB" id="A0A1H6VBY8"/>
<keyword evidence="7" id="KW-1185">Reference proteome</keyword>
<dbReference type="GO" id="GO:0003677">
    <property type="term" value="F:DNA binding"/>
    <property type="evidence" value="ECO:0007669"/>
    <property type="project" value="UniProtKB-KW"/>
</dbReference>
<evidence type="ECO:0000313" key="7">
    <source>
        <dbReference type="Proteomes" id="UP000183315"/>
    </source>
</evidence>
<dbReference type="EMBL" id="FNZI01000001">
    <property type="protein sequence ID" value="SEJ00504.1"/>
    <property type="molecule type" value="Genomic_DNA"/>
</dbReference>
<name>A0A1H6VBY8_9MICO</name>
<evidence type="ECO:0000313" key="6">
    <source>
        <dbReference type="EMBL" id="SEJ00504.1"/>
    </source>
</evidence>
<dbReference type="STRING" id="1043493.SAMN05421637_0709"/>
<evidence type="ECO:0000256" key="2">
    <source>
        <dbReference type="ARBA" id="ARBA00023125"/>
    </source>
</evidence>
<dbReference type="InterPro" id="IPR029016">
    <property type="entry name" value="GAF-like_dom_sf"/>
</dbReference>
<dbReference type="Pfam" id="PF09339">
    <property type="entry name" value="HTH_IclR"/>
    <property type="match status" value="1"/>
</dbReference>
<dbReference type="PANTHER" id="PTHR30136:SF39">
    <property type="entry name" value="TRANSCRIPTIONAL REGULATORY PROTEIN"/>
    <property type="match status" value="1"/>
</dbReference>
<dbReference type="Pfam" id="PF01614">
    <property type="entry name" value="IclR_C"/>
    <property type="match status" value="1"/>
</dbReference>
<dbReference type="eggNOG" id="COG1414">
    <property type="taxonomic scope" value="Bacteria"/>
</dbReference>
<proteinExistence type="predicted"/>
<dbReference type="SMART" id="SM00346">
    <property type="entry name" value="HTH_ICLR"/>
    <property type="match status" value="1"/>
</dbReference>
<evidence type="ECO:0000256" key="1">
    <source>
        <dbReference type="ARBA" id="ARBA00023015"/>
    </source>
</evidence>
<dbReference type="InterPro" id="IPR014757">
    <property type="entry name" value="Tscrpt_reg_IclR_C"/>
</dbReference>
<dbReference type="PROSITE" id="PS51078">
    <property type="entry name" value="ICLR_ED"/>
    <property type="match status" value="1"/>
</dbReference>
<organism evidence="6 7">
    <name type="scientific">Demequina mangrovi</name>
    <dbReference type="NCBI Taxonomy" id="1043493"/>
    <lineage>
        <taxon>Bacteria</taxon>
        <taxon>Bacillati</taxon>
        <taxon>Actinomycetota</taxon>
        <taxon>Actinomycetes</taxon>
        <taxon>Micrococcales</taxon>
        <taxon>Demequinaceae</taxon>
        <taxon>Demequina</taxon>
    </lineage>
</organism>
<dbReference type="Gene3D" id="1.10.10.10">
    <property type="entry name" value="Winged helix-like DNA-binding domain superfamily/Winged helix DNA-binding domain"/>
    <property type="match status" value="1"/>
</dbReference>
<dbReference type="OrthoDB" id="4319317at2"/>
<dbReference type="SUPFAM" id="SSF55781">
    <property type="entry name" value="GAF domain-like"/>
    <property type="match status" value="1"/>
</dbReference>